<comment type="caution">
    <text evidence="6">The sequence shown here is derived from an EMBL/GenBank/DDBJ whole genome shotgun (WGS) entry which is preliminary data.</text>
</comment>
<dbReference type="RefSeq" id="WP_110749823.1">
    <property type="nucleotide sequence ID" value="NZ_QJTF01000004.1"/>
</dbReference>
<keyword evidence="3" id="KW-1133">Transmembrane helix</keyword>
<protein>
    <submittedName>
        <fullName evidence="6">Uncharacterized membrane protein YkvA (DUF1232 family)</fullName>
    </submittedName>
</protein>
<organism evidence="6 7">
    <name type="scientific">Phyllobacterium leguminum</name>
    <dbReference type="NCBI Taxonomy" id="314237"/>
    <lineage>
        <taxon>Bacteria</taxon>
        <taxon>Pseudomonadati</taxon>
        <taxon>Pseudomonadota</taxon>
        <taxon>Alphaproteobacteria</taxon>
        <taxon>Hyphomicrobiales</taxon>
        <taxon>Phyllobacteriaceae</taxon>
        <taxon>Phyllobacterium</taxon>
    </lineage>
</organism>
<name>A0A318T3M0_9HYPH</name>
<dbReference type="OrthoDB" id="9813247at2"/>
<dbReference type="InterPro" id="IPR010652">
    <property type="entry name" value="DUF1232"/>
</dbReference>
<evidence type="ECO:0000259" key="5">
    <source>
        <dbReference type="Pfam" id="PF06803"/>
    </source>
</evidence>
<evidence type="ECO:0000313" key="6">
    <source>
        <dbReference type="EMBL" id="PYE89312.1"/>
    </source>
</evidence>
<proteinExistence type="predicted"/>
<dbReference type="Pfam" id="PF06803">
    <property type="entry name" value="DUF1232"/>
    <property type="match status" value="1"/>
</dbReference>
<dbReference type="PIRSF" id="PIRSF031804">
    <property type="entry name" value="UCP031804"/>
    <property type="match status" value="1"/>
</dbReference>
<evidence type="ECO:0000256" key="2">
    <source>
        <dbReference type="ARBA" id="ARBA00022692"/>
    </source>
</evidence>
<dbReference type="AlphaFoldDB" id="A0A318T3M0"/>
<dbReference type="EMBL" id="QJTF01000004">
    <property type="protein sequence ID" value="PYE89312.1"/>
    <property type="molecule type" value="Genomic_DNA"/>
</dbReference>
<dbReference type="GO" id="GO:0012505">
    <property type="term" value="C:endomembrane system"/>
    <property type="evidence" value="ECO:0007669"/>
    <property type="project" value="UniProtKB-SubCell"/>
</dbReference>
<keyword evidence="2" id="KW-0812">Transmembrane</keyword>
<keyword evidence="4" id="KW-0472">Membrane</keyword>
<dbReference type="InterPro" id="IPR016983">
    <property type="entry name" value="UCP031804"/>
</dbReference>
<gene>
    <name evidence="6" type="ORF">C7477_104152</name>
</gene>
<accession>A0A318T3M0</accession>
<evidence type="ECO:0000313" key="7">
    <source>
        <dbReference type="Proteomes" id="UP000247454"/>
    </source>
</evidence>
<keyword evidence="7" id="KW-1185">Reference proteome</keyword>
<feature type="domain" description="DUF1232" evidence="5">
    <location>
        <begin position="63"/>
        <end position="97"/>
    </location>
</feature>
<evidence type="ECO:0000256" key="1">
    <source>
        <dbReference type="ARBA" id="ARBA00004127"/>
    </source>
</evidence>
<evidence type="ECO:0000256" key="4">
    <source>
        <dbReference type="ARBA" id="ARBA00023136"/>
    </source>
</evidence>
<reference evidence="6 7" key="1">
    <citation type="submission" date="2018-06" db="EMBL/GenBank/DDBJ databases">
        <title>Genomic Encyclopedia of Type Strains, Phase III (KMG-III): the genomes of soil and plant-associated and newly described type strains.</title>
        <authorList>
            <person name="Whitman W."/>
        </authorList>
    </citation>
    <scope>NUCLEOTIDE SEQUENCE [LARGE SCALE GENOMIC DNA]</scope>
    <source>
        <strain evidence="6 7">ORS 1419</strain>
    </source>
</reference>
<sequence length="123" mass="14084">MDKVKIGEILAPGSEKTQRRREKRVRALFWKTVRKAARYIPFMEDVVAAYYCALDPHTPRRVRVTLMAALAYFVLPLDFIPDFLLPFGFTDDIAVLMTALRAVRSHITPAHREAARKALAKLD</sequence>
<dbReference type="Proteomes" id="UP000247454">
    <property type="component" value="Unassembled WGS sequence"/>
</dbReference>
<comment type="subcellular location">
    <subcellularLocation>
        <location evidence="1">Endomembrane system</location>
        <topology evidence="1">Multi-pass membrane protein</topology>
    </subcellularLocation>
</comment>
<evidence type="ECO:0000256" key="3">
    <source>
        <dbReference type="ARBA" id="ARBA00022989"/>
    </source>
</evidence>